<dbReference type="AlphaFoldDB" id="A0A3P7G6U6"/>
<keyword evidence="3" id="KW-1185">Reference proteome</keyword>
<dbReference type="OrthoDB" id="10072039at2759"/>
<feature type="compositionally biased region" description="Basic and acidic residues" evidence="1">
    <location>
        <begin position="1"/>
        <end position="11"/>
    </location>
</feature>
<feature type="compositionally biased region" description="Polar residues" evidence="1">
    <location>
        <begin position="29"/>
        <end position="41"/>
    </location>
</feature>
<feature type="compositionally biased region" description="Polar residues" evidence="1">
    <location>
        <begin position="12"/>
        <end position="21"/>
    </location>
</feature>
<evidence type="ECO:0000313" key="3">
    <source>
        <dbReference type="Proteomes" id="UP000274429"/>
    </source>
</evidence>
<proteinExistence type="predicted"/>
<dbReference type="Proteomes" id="UP000274429">
    <property type="component" value="Unassembled WGS sequence"/>
</dbReference>
<evidence type="ECO:0000313" key="2">
    <source>
        <dbReference type="EMBL" id="VDM35957.1"/>
    </source>
</evidence>
<dbReference type="EMBL" id="UYWX01022650">
    <property type="protein sequence ID" value="VDM35957.1"/>
    <property type="molecule type" value="Genomic_DNA"/>
</dbReference>
<feature type="region of interest" description="Disordered" evidence="1">
    <location>
        <begin position="1"/>
        <end position="84"/>
    </location>
</feature>
<accession>A0A3P7G6U6</accession>
<evidence type="ECO:0000256" key="1">
    <source>
        <dbReference type="SAM" id="MobiDB-lite"/>
    </source>
</evidence>
<name>A0A3P7G6U6_HYDTA</name>
<reference evidence="2 3" key="1">
    <citation type="submission" date="2018-11" db="EMBL/GenBank/DDBJ databases">
        <authorList>
            <consortium name="Pathogen Informatics"/>
        </authorList>
    </citation>
    <scope>NUCLEOTIDE SEQUENCE [LARGE SCALE GENOMIC DNA]</scope>
</reference>
<protein>
    <submittedName>
        <fullName evidence="2">Uncharacterized protein</fullName>
    </submittedName>
</protein>
<sequence length="227" mass="25535">MNGSDRTKNERTPTCPSSSDGTLVISPCPRNSPSPANTASDFRNHPQKRHSPLDSHVVNDAPQHRRNHSSEEDEDTMNLLSSSASESRHYPLSLDAPEVLQFVDSHLSMRFQHPVADTLETEAQSLLRNFDRLHSVLYSELSGELKKLRALEGISARTHGRDRIEKGTSSFGFTRCTNLNAAILLAERVQPFTSFHSVSALQWQLQATYSLSYRSHDRESFHPRSLL</sequence>
<organism evidence="2 3">
    <name type="scientific">Hydatigena taeniaeformis</name>
    <name type="common">Feline tapeworm</name>
    <name type="synonym">Taenia taeniaeformis</name>
    <dbReference type="NCBI Taxonomy" id="6205"/>
    <lineage>
        <taxon>Eukaryota</taxon>
        <taxon>Metazoa</taxon>
        <taxon>Spiralia</taxon>
        <taxon>Lophotrochozoa</taxon>
        <taxon>Platyhelminthes</taxon>
        <taxon>Cestoda</taxon>
        <taxon>Eucestoda</taxon>
        <taxon>Cyclophyllidea</taxon>
        <taxon>Taeniidae</taxon>
        <taxon>Hydatigera</taxon>
    </lineage>
</organism>
<gene>
    <name evidence="2" type="ORF">TTAC_LOCUS10977</name>
</gene>